<dbReference type="GO" id="GO:0016682">
    <property type="term" value="F:oxidoreductase activity, acting on diphenols and related substances as donors, oxygen as acceptor"/>
    <property type="evidence" value="ECO:0007669"/>
    <property type="project" value="TreeGrafter"/>
</dbReference>
<proteinExistence type="inferred from homology"/>
<evidence type="ECO:0000256" key="6">
    <source>
        <dbReference type="ARBA" id="ARBA00022692"/>
    </source>
</evidence>
<dbReference type="PANTHER" id="PTHR43141:SF5">
    <property type="entry name" value="CYTOCHROME BD-I UBIQUINOL OXIDASE SUBUNIT 2"/>
    <property type="match status" value="1"/>
</dbReference>
<evidence type="ECO:0000256" key="8">
    <source>
        <dbReference type="ARBA" id="ARBA00022982"/>
    </source>
</evidence>
<keyword evidence="5" id="KW-0349">Heme</keyword>
<evidence type="ECO:0000256" key="10">
    <source>
        <dbReference type="ARBA" id="ARBA00023004"/>
    </source>
</evidence>
<protein>
    <submittedName>
        <fullName evidence="12">Cyanide-insensitive cytochrome oxidase CioAB, subunit II</fullName>
    </submittedName>
</protein>
<dbReference type="NCBIfam" id="TIGR00203">
    <property type="entry name" value="cydB"/>
    <property type="match status" value="1"/>
</dbReference>
<comment type="subcellular location">
    <subcellularLocation>
        <location evidence="1">Cell membrane</location>
        <topology evidence="1">Multi-pass membrane protein</topology>
    </subcellularLocation>
</comment>
<evidence type="ECO:0000256" key="4">
    <source>
        <dbReference type="ARBA" id="ARBA00022475"/>
    </source>
</evidence>
<keyword evidence="3" id="KW-0813">Transport</keyword>
<reference evidence="13" key="1">
    <citation type="submission" date="2019-09" db="EMBL/GenBank/DDBJ databases">
        <title>Complete genome sequencing of four Arcobacter species reveals a diverse suite of mobile elements.</title>
        <authorList>
            <person name="On S.L.W."/>
            <person name="Miller W.G."/>
            <person name="Biggs P."/>
            <person name="Cornelius A."/>
            <person name="Vandamme P."/>
        </authorList>
    </citation>
    <scope>NUCLEOTIDE SEQUENCE [LARGE SCALE GENOMIC DNA]</scope>
    <source>
        <strain evidence="13">LMG 26638</strain>
    </source>
</reference>
<dbReference type="Pfam" id="PF02322">
    <property type="entry name" value="Cyt_bd_oxida_II"/>
    <property type="match status" value="1"/>
</dbReference>
<dbReference type="OrthoDB" id="9776710at2"/>
<evidence type="ECO:0000313" key="13">
    <source>
        <dbReference type="Proteomes" id="UP000322726"/>
    </source>
</evidence>
<evidence type="ECO:0000256" key="11">
    <source>
        <dbReference type="ARBA" id="ARBA00023136"/>
    </source>
</evidence>
<dbReference type="GO" id="GO:0005886">
    <property type="term" value="C:plasma membrane"/>
    <property type="evidence" value="ECO:0007669"/>
    <property type="project" value="UniProtKB-SubCell"/>
</dbReference>
<dbReference type="RefSeq" id="WP_130234447.1">
    <property type="nucleotide sequence ID" value="NZ_BMEF01000056.1"/>
</dbReference>
<keyword evidence="6" id="KW-0812">Transmembrane</keyword>
<evidence type="ECO:0000256" key="7">
    <source>
        <dbReference type="ARBA" id="ARBA00022723"/>
    </source>
</evidence>
<evidence type="ECO:0000256" key="9">
    <source>
        <dbReference type="ARBA" id="ARBA00022989"/>
    </source>
</evidence>
<reference evidence="12 13" key="2">
    <citation type="submission" date="2019-09" db="EMBL/GenBank/DDBJ databases">
        <title>Complete genome sequencing of four Arcobacter species reveals a diverse suite of mobile elements.</title>
        <authorList>
            <person name="Miller W.G."/>
            <person name="Yee E."/>
            <person name="Bono J.L."/>
        </authorList>
    </citation>
    <scope>NUCLEOTIDE SEQUENCE [LARGE SCALE GENOMIC DNA]</scope>
    <source>
        <strain evidence="12 13">LMG 26638</strain>
    </source>
</reference>
<name>A0A5C2H9R0_9BACT</name>
<organism evidence="12 13">
    <name type="scientific">Malaciobacter pacificus</name>
    <dbReference type="NCBI Taxonomy" id="1080223"/>
    <lineage>
        <taxon>Bacteria</taxon>
        <taxon>Pseudomonadati</taxon>
        <taxon>Campylobacterota</taxon>
        <taxon>Epsilonproteobacteria</taxon>
        <taxon>Campylobacterales</taxon>
        <taxon>Arcobacteraceae</taxon>
        <taxon>Malaciobacter</taxon>
    </lineage>
</organism>
<keyword evidence="8" id="KW-0249">Electron transport</keyword>
<dbReference type="PANTHER" id="PTHR43141">
    <property type="entry name" value="CYTOCHROME BD2 SUBUNIT II"/>
    <property type="match status" value="1"/>
</dbReference>
<keyword evidence="11" id="KW-0472">Membrane</keyword>
<dbReference type="InterPro" id="IPR003317">
    <property type="entry name" value="Cyt-d_oxidase_su2"/>
</dbReference>
<dbReference type="AlphaFoldDB" id="A0A5C2H9R0"/>
<dbReference type="GO" id="GO:0046872">
    <property type="term" value="F:metal ion binding"/>
    <property type="evidence" value="ECO:0007669"/>
    <property type="project" value="UniProtKB-KW"/>
</dbReference>
<keyword evidence="4" id="KW-1003">Cell membrane</keyword>
<evidence type="ECO:0000256" key="1">
    <source>
        <dbReference type="ARBA" id="ARBA00004651"/>
    </source>
</evidence>
<evidence type="ECO:0000256" key="3">
    <source>
        <dbReference type="ARBA" id="ARBA00022448"/>
    </source>
</evidence>
<comment type="similarity">
    <text evidence="2">Belongs to the cytochrome ubiquinol oxidase subunit 2 family.</text>
</comment>
<evidence type="ECO:0000313" key="12">
    <source>
        <dbReference type="EMBL" id="QEP35563.1"/>
    </source>
</evidence>
<dbReference type="KEGG" id="apai:APAC_2510"/>
<accession>A0A5C2H9R0</accession>
<dbReference type="EMBL" id="CP035928">
    <property type="protein sequence ID" value="QEP35563.1"/>
    <property type="molecule type" value="Genomic_DNA"/>
</dbReference>
<evidence type="ECO:0000256" key="2">
    <source>
        <dbReference type="ARBA" id="ARBA00007543"/>
    </source>
</evidence>
<gene>
    <name evidence="12" type="primary">cioB</name>
    <name evidence="12" type="ORF">APAC_2510</name>
</gene>
<dbReference type="GO" id="GO:0070069">
    <property type="term" value="C:cytochrome complex"/>
    <property type="evidence" value="ECO:0007669"/>
    <property type="project" value="TreeGrafter"/>
</dbReference>
<reference evidence="12 13" key="3">
    <citation type="submission" date="2019-09" db="EMBL/GenBank/DDBJ databases">
        <title>Taxonomic note: a critical rebuttal of the proposed division of the genus Arcobacter into six genera, emended descriptions of Arcobacter anaerophilus and the genus Arcobacter, and an assessment of genus-level boundaries for Epsilonproteobacteria using in silico genomic comparator tools.</title>
        <authorList>
            <person name="On S.L.W."/>
            <person name="Miller W.G."/>
            <person name="Biggs P."/>
            <person name="Cornelius A."/>
            <person name="Vandamme P."/>
        </authorList>
    </citation>
    <scope>NUCLEOTIDE SEQUENCE [LARGE SCALE GENOMIC DNA]</scope>
    <source>
        <strain evidence="12 13">LMG 26638</strain>
    </source>
</reference>
<keyword evidence="9" id="KW-1133">Transmembrane helix</keyword>
<keyword evidence="13" id="KW-1185">Reference proteome</keyword>
<keyword evidence="10" id="KW-0408">Iron</keyword>
<evidence type="ECO:0000256" key="5">
    <source>
        <dbReference type="ARBA" id="ARBA00022617"/>
    </source>
</evidence>
<dbReference type="GO" id="GO:0009055">
    <property type="term" value="F:electron transfer activity"/>
    <property type="evidence" value="ECO:0007669"/>
    <property type="project" value="TreeGrafter"/>
</dbReference>
<sequence>MFEDLTLLQLQQFWWIIISLLGGLFAFIMFVQGGQTLLGRISKGDETYKTMLINSLGRKWELGFTTLVLFGGALFAAFPLFYSTSFGGAYWVWMAILFCFIIQAVSYEYRKKPNNFLGKKVYEAFLFINGSLGVILLGVAIATFFSGSSFSVDENNFSHWHNSLRGLESLFSIFNLSLGIALFFLVRILGALYFINNIDNDTIRFRAIKSIKIDMPIFLIFFLVFLFLLFTKTGFAYDENLSIYVQKYKYLINFLEMPFVLGMFITGILMVIVAVFLTIHFKKTCCIKTGGLGVVLTVKALFLNVGLNNTSYYPSTYDLQSSLTIINSSGSHYTLTVMSYTALMVPFVLGYIFYVWYQMDKVKITKEEIEDPHAHNY</sequence>
<dbReference type="Proteomes" id="UP000322726">
    <property type="component" value="Chromosome"/>
</dbReference>
<keyword evidence="7" id="KW-0479">Metal-binding</keyword>
<dbReference type="GO" id="GO:0019646">
    <property type="term" value="P:aerobic electron transport chain"/>
    <property type="evidence" value="ECO:0007669"/>
    <property type="project" value="TreeGrafter"/>
</dbReference>